<protein>
    <submittedName>
        <fullName evidence="2">Uncharacterized protein</fullName>
    </submittedName>
</protein>
<proteinExistence type="predicted"/>
<feature type="compositionally biased region" description="Basic and acidic residues" evidence="1">
    <location>
        <begin position="60"/>
        <end position="70"/>
    </location>
</feature>
<evidence type="ECO:0000256" key="1">
    <source>
        <dbReference type="SAM" id="MobiDB-lite"/>
    </source>
</evidence>
<comment type="caution">
    <text evidence="2">The sequence shown here is derived from an EMBL/GenBank/DDBJ whole genome shotgun (WGS) entry which is preliminary data.</text>
</comment>
<keyword evidence="3" id="KW-1185">Reference proteome</keyword>
<evidence type="ECO:0000313" key="2">
    <source>
        <dbReference type="EMBL" id="THU54654.1"/>
    </source>
</evidence>
<organism evidence="2 3">
    <name type="scientific">Musa balbisiana</name>
    <name type="common">Banana</name>
    <dbReference type="NCBI Taxonomy" id="52838"/>
    <lineage>
        <taxon>Eukaryota</taxon>
        <taxon>Viridiplantae</taxon>
        <taxon>Streptophyta</taxon>
        <taxon>Embryophyta</taxon>
        <taxon>Tracheophyta</taxon>
        <taxon>Spermatophyta</taxon>
        <taxon>Magnoliopsida</taxon>
        <taxon>Liliopsida</taxon>
        <taxon>Zingiberales</taxon>
        <taxon>Musaceae</taxon>
        <taxon>Musa</taxon>
    </lineage>
</organism>
<feature type="region of interest" description="Disordered" evidence="1">
    <location>
        <begin position="16"/>
        <end position="88"/>
    </location>
</feature>
<evidence type="ECO:0000313" key="3">
    <source>
        <dbReference type="Proteomes" id="UP000317650"/>
    </source>
</evidence>
<reference evidence="2 3" key="1">
    <citation type="journal article" date="2019" name="Nat. Plants">
        <title>Genome sequencing of Musa balbisiana reveals subgenome evolution and function divergence in polyploid bananas.</title>
        <authorList>
            <person name="Yao X."/>
        </authorList>
    </citation>
    <scope>NUCLEOTIDE SEQUENCE [LARGE SCALE GENOMIC DNA]</scope>
    <source>
        <strain evidence="3">cv. DH-PKW</strain>
        <tissue evidence="2">Leaves</tissue>
    </source>
</reference>
<accession>A0A4S8J1N7</accession>
<name>A0A4S8J1N7_MUSBA</name>
<gene>
    <name evidence="2" type="ORF">C4D60_Mb10t27430</name>
</gene>
<dbReference type="AlphaFoldDB" id="A0A4S8J1N7"/>
<sequence>MSSGWGSHSLFLFSVVHGPPHQTRNPWRQQPSADSTLRPSEESITEVKSRRHSSCSHLCQVKEKRPKDVAVDGGPGLLESGRVTVGGH</sequence>
<dbReference type="EMBL" id="PYDT01000008">
    <property type="protein sequence ID" value="THU54654.1"/>
    <property type="molecule type" value="Genomic_DNA"/>
</dbReference>
<dbReference type="Proteomes" id="UP000317650">
    <property type="component" value="Chromosome 10"/>
</dbReference>
<feature type="compositionally biased region" description="Basic and acidic residues" evidence="1">
    <location>
        <begin position="39"/>
        <end position="48"/>
    </location>
</feature>
<feature type="compositionally biased region" description="Polar residues" evidence="1">
    <location>
        <begin position="22"/>
        <end position="38"/>
    </location>
</feature>